<dbReference type="GO" id="GO:0006508">
    <property type="term" value="P:proteolysis"/>
    <property type="evidence" value="ECO:0007669"/>
    <property type="project" value="UniProtKB-KW"/>
</dbReference>
<dbReference type="Gene3D" id="1.10.390.10">
    <property type="entry name" value="Neutral Protease Domain 2"/>
    <property type="match status" value="1"/>
</dbReference>
<dbReference type="Pfam" id="PF17432">
    <property type="entry name" value="DUF3458_C"/>
    <property type="match status" value="1"/>
</dbReference>
<dbReference type="Gene3D" id="2.60.40.1840">
    <property type="match status" value="1"/>
</dbReference>
<feature type="domain" description="Peptidase M1 alanyl aminopeptidase C-terminal" evidence="16">
    <location>
        <begin position="549"/>
        <end position="867"/>
    </location>
</feature>
<evidence type="ECO:0000313" key="19">
    <source>
        <dbReference type="Proteomes" id="UP000000602"/>
    </source>
</evidence>
<dbReference type="EMBL" id="CR522870">
    <property type="protein sequence ID" value="CAG36893.1"/>
    <property type="molecule type" value="Genomic_DNA"/>
</dbReference>
<comment type="catalytic activity">
    <reaction evidence="1">
        <text>Release of an N-terminal amino acid, Xaa-|-Yaa- from a peptide, amide or arylamide. Xaa is preferably Ala, but may be most amino acids including Pro (slow action). When a terminal hydrophobic residue is followed by a prolyl residue, the two may be released as an intact Xaa-Pro dipeptide.</text>
        <dbReference type="EC" id="3.4.11.2"/>
    </reaction>
</comment>
<evidence type="ECO:0000256" key="1">
    <source>
        <dbReference type="ARBA" id="ARBA00000098"/>
    </source>
</evidence>
<dbReference type="Pfam" id="PF11940">
    <property type="entry name" value="DUF3458"/>
    <property type="match status" value="1"/>
</dbReference>
<dbReference type="Pfam" id="PF01433">
    <property type="entry name" value="Peptidase_M1"/>
    <property type="match status" value="1"/>
</dbReference>
<feature type="domain" description="Aminopeptidase N-like N-terminal" evidence="17">
    <location>
        <begin position="36"/>
        <end position="191"/>
    </location>
</feature>
<dbReference type="InterPro" id="IPR012779">
    <property type="entry name" value="Peptidase_M1_pepN"/>
</dbReference>
<gene>
    <name evidence="18" type="ordered locus">DP2164</name>
</gene>
<keyword evidence="8" id="KW-0479">Metal-binding</keyword>
<evidence type="ECO:0000256" key="5">
    <source>
        <dbReference type="ARBA" id="ARBA00015611"/>
    </source>
</evidence>
<organism evidence="18 19">
    <name type="scientific">Desulfotalea psychrophila (strain LSv54 / DSM 12343)</name>
    <dbReference type="NCBI Taxonomy" id="177439"/>
    <lineage>
        <taxon>Bacteria</taxon>
        <taxon>Pseudomonadati</taxon>
        <taxon>Thermodesulfobacteriota</taxon>
        <taxon>Desulfobulbia</taxon>
        <taxon>Desulfobulbales</taxon>
        <taxon>Desulfocapsaceae</taxon>
        <taxon>Desulfotalea</taxon>
    </lineage>
</organism>
<comment type="cofactor">
    <cofactor evidence="2">
        <name>Zn(2+)</name>
        <dbReference type="ChEBI" id="CHEBI:29105"/>
    </cofactor>
</comment>
<dbReference type="SUPFAM" id="SSF55486">
    <property type="entry name" value="Metalloproteases ('zincins'), catalytic domain"/>
    <property type="match status" value="1"/>
</dbReference>
<evidence type="ECO:0000259" key="17">
    <source>
        <dbReference type="Pfam" id="PF17900"/>
    </source>
</evidence>
<dbReference type="InterPro" id="IPR038438">
    <property type="entry name" value="PepN_Ig-like_sf"/>
</dbReference>
<dbReference type="FunFam" id="3.30.2010.30:FF:000002">
    <property type="entry name" value="Putative aminopeptidase N"/>
    <property type="match status" value="1"/>
</dbReference>
<dbReference type="Gene3D" id="3.30.2010.30">
    <property type="match status" value="1"/>
</dbReference>
<dbReference type="RefSeq" id="WP_011189405.1">
    <property type="nucleotide sequence ID" value="NC_006138.1"/>
</dbReference>
<dbReference type="Gene3D" id="2.60.40.1730">
    <property type="entry name" value="tricorn interacting facor f3 domain"/>
    <property type="match status" value="1"/>
</dbReference>
<dbReference type="eggNOG" id="COG0308">
    <property type="taxonomic scope" value="Bacteria"/>
</dbReference>
<dbReference type="KEGG" id="dps:DP2164"/>
<dbReference type="GO" id="GO:0008270">
    <property type="term" value="F:zinc ion binding"/>
    <property type="evidence" value="ECO:0007669"/>
    <property type="project" value="InterPro"/>
</dbReference>
<dbReference type="Gene3D" id="1.25.50.10">
    <property type="entry name" value="Peptidase M1, alanyl aminopeptidase, C-terminal domain"/>
    <property type="match status" value="1"/>
</dbReference>
<dbReference type="InterPro" id="IPR035414">
    <property type="entry name" value="Peptidase_M1_pepN_Ig-like"/>
</dbReference>
<dbReference type="MEROPS" id="M01.005"/>
<dbReference type="FunFam" id="1.10.390.10:FF:000002">
    <property type="entry name" value="Aminopeptidase N"/>
    <property type="match status" value="1"/>
</dbReference>
<keyword evidence="9" id="KW-0378">Hydrolase</keyword>
<dbReference type="InterPro" id="IPR045357">
    <property type="entry name" value="Aminopeptidase_N-like_N"/>
</dbReference>
<protein>
    <recommendedName>
        <fullName evidence="5">Aminopeptidase N</fullName>
        <ecNumber evidence="4">3.4.11.2</ecNumber>
    </recommendedName>
    <alternativeName>
        <fullName evidence="12">Alpha-aminoacylpeptide hydrolase</fullName>
    </alternativeName>
</protein>
<dbReference type="InterPro" id="IPR027268">
    <property type="entry name" value="Peptidase_M4/M1_CTD_sf"/>
</dbReference>
<dbReference type="STRING" id="177439.DP2164"/>
<evidence type="ECO:0000256" key="11">
    <source>
        <dbReference type="ARBA" id="ARBA00023049"/>
    </source>
</evidence>
<dbReference type="InterPro" id="IPR001930">
    <property type="entry name" value="Peptidase_M1"/>
</dbReference>
<feature type="domain" description="Peptidase M1 alanyl aminopeptidase Ig-like fold" evidence="15">
    <location>
        <begin position="449"/>
        <end position="543"/>
    </location>
</feature>
<dbReference type="SUPFAM" id="SSF63737">
    <property type="entry name" value="Leukotriene A4 hydrolase N-terminal domain"/>
    <property type="match status" value="1"/>
</dbReference>
<evidence type="ECO:0000256" key="4">
    <source>
        <dbReference type="ARBA" id="ARBA00012564"/>
    </source>
</evidence>
<dbReference type="HOGENOM" id="CLU_007993_2_0_7"/>
<keyword evidence="10" id="KW-0862">Zinc</keyword>
<name>Q6AL82_DESPS</name>
<evidence type="ECO:0000259" key="15">
    <source>
        <dbReference type="Pfam" id="PF11940"/>
    </source>
</evidence>
<dbReference type="InterPro" id="IPR014782">
    <property type="entry name" value="Peptidase_M1_dom"/>
</dbReference>
<comment type="function">
    <text evidence="13">Aminopeptidase N is involved in the degradation of intracellular peptides generated by protein breakdown during normal growth as well as in response to nutrient starvation.</text>
</comment>
<keyword evidence="19" id="KW-1185">Reference proteome</keyword>
<dbReference type="PANTHER" id="PTHR46322:SF1">
    <property type="entry name" value="PUROMYCIN-SENSITIVE AMINOPEPTIDASE"/>
    <property type="match status" value="1"/>
</dbReference>
<keyword evidence="7" id="KW-0645">Protease</keyword>
<dbReference type="AlphaFoldDB" id="Q6AL82"/>
<dbReference type="Proteomes" id="UP000000602">
    <property type="component" value="Chromosome"/>
</dbReference>
<proteinExistence type="inferred from homology"/>
<sequence length="867" mass="98483">MQSPEHETIYRKDYTSPAFLVEKTELLFQLFAERAVVTATVSYRQNPDGNPAEGLLLLGEELLLKEVALDGRTLNKNDYEQTDKFLRIADVPENFILRLVTEIYPDKNTSLEGLYRTNGNYCTQCEAEGFRKITYYPDRPCVLAPFTTRIEADKKACPVMLSNGNRIDAGELEGGRHFALWQDPHPKPSYLFALVAGELVAIEESFTTRFGREVALKIFVEERNKTKCDHAMVSLKKAMKWDEDVFGLEYDLDIFMIVAVDDFNMGAMENKGLNVFNSKYVLALPETATDRDYLGIEGVIAHEYFHNWTGNRVTCRDWFQLSLKEGLTVFRDQEFSSDMNSRPVQRIDDVKVLRDHQFKEDAGAMAHPIRPDAYVEINNFYTATVYNKGAEVIRMIHTLLGAEKFRAGMDLYFVRHDGQAVTCDDFVAAMEDASGVDLLLFRNWYSQAGTPCLEVKEEWNNNEETYRLYIRQTCPPTPGQESKAPFHIPVAVGLLGENGQDLLAEGTRVLHLKETEQCFLFEGIKEKPVLSFLRGFSAPVRVKPFQPSAELVFLMAHDSDLFNRWDASQRLTIKTILRVVDQLQRGETLTLKPAFVEAMQANLRAVGDQSLVAQAIRLPEERYLASLMAQVDVENLHRAHDFVRSEIARQCQDDLARVYRENQEETTYSITPAAMGRRAIKNAVLPYLVTMSDWWQTCADQYHSATNMSDAIAALAAMVDTESPLKKELLADFYNKWQADPLVMDKWFAIQAGSTVGDTLTQVKKLMKDPQFSMANPNKVRALIGFFANNNHLCFHDVSGAGYAFLADNIIALHRANPQIAARLSSAFTGWRKYDETHQLRAKEEMQRVLATENLSTDVHEVVSKLL</sequence>
<evidence type="ECO:0000256" key="10">
    <source>
        <dbReference type="ARBA" id="ARBA00022833"/>
    </source>
</evidence>
<evidence type="ECO:0000256" key="2">
    <source>
        <dbReference type="ARBA" id="ARBA00001947"/>
    </source>
</evidence>
<dbReference type="CDD" id="cd09600">
    <property type="entry name" value="M1_APN"/>
    <property type="match status" value="1"/>
</dbReference>
<dbReference type="FunFam" id="2.60.40.1730:FF:000005">
    <property type="entry name" value="Aminopeptidase N"/>
    <property type="match status" value="1"/>
</dbReference>
<dbReference type="GO" id="GO:0016285">
    <property type="term" value="F:alanyl aminopeptidase activity"/>
    <property type="evidence" value="ECO:0007669"/>
    <property type="project" value="UniProtKB-EC"/>
</dbReference>
<dbReference type="EC" id="3.4.11.2" evidence="4"/>
<comment type="similarity">
    <text evidence="3">Belongs to the peptidase M1 family.</text>
</comment>
<dbReference type="InterPro" id="IPR042097">
    <property type="entry name" value="Aminopeptidase_N-like_N_sf"/>
</dbReference>
<evidence type="ECO:0000256" key="7">
    <source>
        <dbReference type="ARBA" id="ARBA00022670"/>
    </source>
</evidence>
<reference evidence="19" key="1">
    <citation type="journal article" date="2004" name="Environ. Microbiol.">
        <title>The genome of Desulfotalea psychrophila, a sulfate-reducing bacterium from permanently cold Arctic sediments.</title>
        <authorList>
            <person name="Rabus R."/>
            <person name="Ruepp A."/>
            <person name="Frickey T."/>
            <person name="Rattei T."/>
            <person name="Fartmann B."/>
            <person name="Stark M."/>
            <person name="Bauer M."/>
            <person name="Zibat A."/>
            <person name="Lombardot T."/>
            <person name="Becker I."/>
            <person name="Amann J."/>
            <person name="Gellner K."/>
            <person name="Teeling H."/>
            <person name="Leuschner W.D."/>
            <person name="Gloeckner F.-O."/>
            <person name="Lupas A.N."/>
            <person name="Amann R."/>
            <person name="Klenk H.-P."/>
        </authorList>
    </citation>
    <scope>NUCLEOTIDE SEQUENCE [LARGE SCALE GENOMIC DNA]</scope>
    <source>
        <strain evidence="19">DSM 12343 / LSv54</strain>
    </source>
</reference>
<evidence type="ECO:0000259" key="14">
    <source>
        <dbReference type="Pfam" id="PF01433"/>
    </source>
</evidence>
<dbReference type="PANTHER" id="PTHR46322">
    <property type="entry name" value="PUROMYCIN-SENSITIVE AMINOPEPTIDASE"/>
    <property type="match status" value="1"/>
</dbReference>
<dbReference type="InterPro" id="IPR037144">
    <property type="entry name" value="Peptidase_M1_pepN_C_sf"/>
</dbReference>
<dbReference type="PRINTS" id="PR00756">
    <property type="entry name" value="ALADIPTASE"/>
</dbReference>
<evidence type="ECO:0000313" key="18">
    <source>
        <dbReference type="EMBL" id="CAG36893.1"/>
    </source>
</evidence>
<dbReference type="NCBIfam" id="TIGR02414">
    <property type="entry name" value="pepN_proteo"/>
    <property type="match status" value="1"/>
</dbReference>
<evidence type="ECO:0000256" key="8">
    <source>
        <dbReference type="ARBA" id="ARBA00022723"/>
    </source>
</evidence>
<dbReference type="InterPro" id="IPR024601">
    <property type="entry name" value="Peptidase_M1_pepN_C"/>
</dbReference>
<keyword evidence="11" id="KW-0482">Metalloprotease</keyword>
<evidence type="ECO:0000259" key="16">
    <source>
        <dbReference type="Pfam" id="PF17432"/>
    </source>
</evidence>
<dbReference type="OrthoDB" id="9816201at2"/>
<evidence type="ECO:0000256" key="6">
    <source>
        <dbReference type="ARBA" id="ARBA00022438"/>
    </source>
</evidence>
<evidence type="ECO:0000256" key="3">
    <source>
        <dbReference type="ARBA" id="ARBA00010136"/>
    </source>
</evidence>
<evidence type="ECO:0000256" key="9">
    <source>
        <dbReference type="ARBA" id="ARBA00022801"/>
    </source>
</evidence>
<keyword evidence="6 18" id="KW-0031">Aminopeptidase</keyword>
<evidence type="ECO:0000256" key="12">
    <source>
        <dbReference type="ARBA" id="ARBA00029840"/>
    </source>
</evidence>
<dbReference type="GO" id="GO:0008237">
    <property type="term" value="F:metallopeptidase activity"/>
    <property type="evidence" value="ECO:0007669"/>
    <property type="project" value="UniProtKB-KW"/>
</dbReference>
<evidence type="ECO:0000256" key="13">
    <source>
        <dbReference type="ARBA" id="ARBA00059739"/>
    </source>
</evidence>
<accession>Q6AL82</accession>
<feature type="domain" description="Peptidase M1 membrane alanine aminopeptidase" evidence="14">
    <location>
        <begin position="232"/>
        <end position="441"/>
    </location>
</feature>
<dbReference type="FunFam" id="2.60.40.1840:FF:000001">
    <property type="entry name" value="Aminopeptidase N"/>
    <property type="match status" value="1"/>
</dbReference>
<dbReference type="Pfam" id="PF17900">
    <property type="entry name" value="Peptidase_M1_N"/>
    <property type="match status" value="1"/>
</dbReference>